<dbReference type="Proteomes" id="UP000559027">
    <property type="component" value="Unassembled WGS sequence"/>
</dbReference>
<evidence type="ECO:0000313" key="2">
    <source>
        <dbReference type="Proteomes" id="UP000559027"/>
    </source>
</evidence>
<protein>
    <submittedName>
        <fullName evidence="1">Uncharacterized protein</fullName>
    </submittedName>
</protein>
<reference evidence="1 2" key="1">
    <citation type="journal article" date="2020" name="ISME J.">
        <title>Uncovering the hidden diversity of litter-decomposition mechanisms in mushroom-forming fungi.</title>
        <authorList>
            <person name="Floudas D."/>
            <person name="Bentzer J."/>
            <person name="Ahren D."/>
            <person name="Johansson T."/>
            <person name="Persson P."/>
            <person name="Tunlid A."/>
        </authorList>
    </citation>
    <scope>NUCLEOTIDE SEQUENCE [LARGE SCALE GENOMIC DNA]</scope>
    <source>
        <strain evidence="1 2">CBS 146.42</strain>
    </source>
</reference>
<comment type="caution">
    <text evidence="1">The sequence shown here is derived from an EMBL/GenBank/DDBJ whole genome shotgun (WGS) entry which is preliminary data.</text>
</comment>
<accession>A0A8H5LJE8</accession>
<dbReference type="EMBL" id="JAACJO010000004">
    <property type="protein sequence ID" value="KAF5359526.1"/>
    <property type="molecule type" value="Genomic_DNA"/>
</dbReference>
<evidence type="ECO:0000313" key="1">
    <source>
        <dbReference type="EMBL" id="KAF5359526.1"/>
    </source>
</evidence>
<dbReference type="AlphaFoldDB" id="A0A8H5LJE8"/>
<name>A0A8H5LJE8_9AGAR</name>
<sequence>MNLSRMEEPKLSSVAFVSDVPDLSVGVQYGAHYDDAECFTLYMIVRRLLEEFWLFGLSFAVGLMDGIYQGGCER</sequence>
<keyword evidence="2" id="KW-1185">Reference proteome</keyword>
<gene>
    <name evidence="1" type="ORF">D9756_003496</name>
</gene>
<proteinExistence type="predicted"/>
<organism evidence="1 2">
    <name type="scientific">Leucocoprinus leucothites</name>
    <dbReference type="NCBI Taxonomy" id="201217"/>
    <lineage>
        <taxon>Eukaryota</taxon>
        <taxon>Fungi</taxon>
        <taxon>Dikarya</taxon>
        <taxon>Basidiomycota</taxon>
        <taxon>Agaricomycotina</taxon>
        <taxon>Agaricomycetes</taxon>
        <taxon>Agaricomycetidae</taxon>
        <taxon>Agaricales</taxon>
        <taxon>Agaricineae</taxon>
        <taxon>Agaricaceae</taxon>
        <taxon>Leucocoprinus</taxon>
    </lineage>
</organism>